<dbReference type="SUPFAM" id="SSF52540">
    <property type="entry name" value="P-loop containing nucleoside triphosphate hydrolases"/>
    <property type="match status" value="1"/>
</dbReference>
<protein>
    <recommendedName>
        <fullName evidence="2">GED domain-containing protein</fullName>
    </recommendedName>
</protein>
<dbReference type="PRINTS" id="PR00195">
    <property type="entry name" value="DYNAMIN"/>
</dbReference>
<feature type="domain" description="GED" evidence="2">
    <location>
        <begin position="657"/>
        <end position="748"/>
    </location>
</feature>
<feature type="compositionally biased region" description="Basic and acidic residues" evidence="1">
    <location>
        <begin position="836"/>
        <end position="846"/>
    </location>
</feature>
<dbReference type="PANTHER" id="PTHR11566:SF21">
    <property type="entry name" value="DYNAMIN RELATED PROTEIN 1, ISOFORM A"/>
    <property type="match status" value="1"/>
</dbReference>
<dbReference type="InterPro" id="IPR027417">
    <property type="entry name" value="P-loop_NTPase"/>
</dbReference>
<reference evidence="4" key="1">
    <citation type="submission" date="2016-02" db="EMBL/GenBank/DDBJ databases">
        <title>Draft genome sequence of Microdochium bolleyi, a fungal endophyte of beachgrass.</title>
        <authorList>
            <consortium name="DOE Joint Genome Institute"/>
            <person name="David A.S."/>
            <person name="May G."/>
            <person name="Haridas S."/>
            <person name="Lim J."/>
            <person name="Wang M."/>
            <person name="Labutti K."/>
            <person name="Lipzen A."/>
            <person name="Barry K."/>
            <person name="Grigoriev I.V."/>
        </authorList>
    </citation>
    <scope>NUCLEOTIDE SEQUENCE [LARGE SCALE GENOMIC DNA]</scope>
    <source>
        <strain evidence="4">J235TASD1</strain>
    </source>
</reference>
<evidence type="ECO:0000259" key="2">
    <source>
        <dbReference type="PROSITE" id="PS51388"/>
    </source>
</evidence>
<keyword evidence="4" id="KW-1185">Reference proteome</keyword>
<name>A0A136IST8_9PEZI</name>
<feature type="region of interest" description="Disordered" evidence="1">
    <location>
        <begin position="412"/>
        <end position="453"/>
    </location>
</feature>
<dbReference type="GO" id="GO:0005739">
    <property type="term" value="C:mitochondrion"/>
    <property type="evidence" value="ECO:0007669"/>
    <property type="project" value="TreeGrafter"/>
</dbReference>
<feature type="compositionally biased region" description="Basic and acidic residues" evidence="1">
    <location>
        <begin position="412"/>
        <end position="426"/>
    </location>
</feature>
<dbReference type="InterPro" id="IPR045063">
    <property type="entry name" value="Dynamin_N"/>
</dbReference>
<accession>A0A136IST8</accession>
<dbReference type="GO" id="GO:0008017">
    <property type="term" value="F:microtubule binding"/>
    <property type="evidence" value="ECO:0007669"/>
    <property type="project" value="TreeGrafter"/>
</dbReference>
<feature type="region of interest" description="Disordered" evidence="1">
    <location>
        <begin position="836"/>
        <end position="877"/>
    </location>
</feature>
<dbReference type="STRING" id="196109.A0A136IST8"/>
<dbReference type="PROSITE" id="PS51388">
    <property type="entry name" value="GED"/>
    <property type="match status" value="1"/>
</dbReference>
<evidence type="ECO:0000256" key="1">
    <source>
        <dbReference type="SAM" id="MobiDB-lite"/>
    </source>
</evidence>
<sequence>MSDAHPLQVSVQPSSDLETLDTFDKLRGLGVDRMVPLPRIVIIGDEGLGRDSVLAAITKIPLPTRGLFSKQYSLELVLRKTPRSTIKAQILGPDGSGVTLRALTDAHPVPSLLTDIVQEAGKVMARNSRGEIEQVLQIEISGPYMPQLTLVDLHNTGNHTEGLTLVERLEKRYLDPTTSIVLCVVEAGHEKQMVRAISKAQEYDEHGHRTLGVVMKPRVMTTDFSAEAVVRLMRDGHPSYALDLGWHVLCRPEVADMDASEEVRNERERRILDQTPWNTLRGAVRGVACLRTKISMIFVQHTRQCLPLLDARVLREIGERETRLRIFERSVSEELRRSLARTRCQYEDICARALEGVYCGDFFTQASAVGKEPQVRELRSLVQDLNRVFADVMLAKGARRRITLPAEVELPGDHDAVHREHDEQDGKGSWSSSKGDRDNAKGIGGGSPDSTRPASQLARAYVFDRPEAVTAVRLIEKLRADSMLRPVKQMQLLGDRALDFRRTENYRLVRQLFREQIAPWEHIAIFHVRHVASFAEKFVDTLMRHILPGGDAGFSAAFRTRFTRPFFDEGVIALVGKVKELMYHHRHGELLSQELGSQALPPSTRHSQTASTVKRQNKDLSLSNDHSLPLRLSSIYKVDAKASSSLSEAEGQLDAEALDILRRYESHYQTSLSFFVNNVIVLALENCLFTKLPSLITREALDALSDEEVRVLATESVDFRARRAELEAGRQALLHAAKIVGDFKPAPLADLSRAPTARNHTNDRTSAKPVTADDQGGNDNTQNQNTTTFEGPAPVVVVTRNGLPVRVRLPQGTASPKSLLDSWLQEPDNSFRDTRRLAVDPSRVEKPPPLSLPSLPSRVELTPPARPSAESPAVRENRTNRVLAAQGSAALMPKVEPPRDSNQKPAKSTTARTYIYDLPGQQPLPEATLAVASLPTAVKLYVATYRLDEGRRV</sequence>
<feature type="region of interest" description="Disordered" evidence="1">
    <location>
        <begin position="750"/>
        <end position="795"/>
    </location>
</feature>
<dbReference type="InParanoid" id="A0A136IST8"/>
<dbReference type="GO" id="GO:0048312">
    <property type="term" value="P:intracellular distribution of mitochondria"/>
    <property type="evidence" value="ECO:0007669"/>
    <property type="project" value="TreeGrafter"/>
</dbReference>
<dbReference type="SMART" id="SM00053">
    <property type="entry name" value="DYNc"/>
    <property type="match status" value="1"/>
</dbReference>
<evidence type="ECO:0000313" key="4">
    <source>
        <dbReference type="Proteomes" id="UP000070501"/>
    </source>
</evidence>
<dbReference type="GO" id="GO:0000266">
    <property type="term" value="P:mitochondrial fission"/>
    <property type="evidence" value="ECO:0007669"/>
    <property type="project" value="TreeGrafter"/>
</dbReference>
<evidence type="ECO:0000313" key="3">
    <source>
        <dbReference type="EMBL" id="KXJ87879.1"/>
    </source>
</evidence>
<feature type="region of interest" description="Disordered" evidence="1">
    <location>
        <begin position="599"/>
        <end position="618"/>
    </location>
</feature>
<dbReference type="InterPro" id="IPR022812">
    <property type="entry name" value="Dynamin"/>
</dbReference>
<dbReference type="PANTHER" id="PTHR11566">
    <property type="entry name" value="DYNAMIN"/>
    <property type="match status" value="1"/>
</dbReference>
<dbReference type="GO" id="GO:0005525">
    <property type="term" value="F:GTP binding"/>
    <property type="evidence" value="ECO:0007669"/>
    <property type="project" value="InterPro"/>
</dbReference>
<dbReference type="EMBL" id="KQ964260">
    <property type="protein sequence ID" value="KXJ87879.1"/>
    <property type="molecule type" value="Genomic_DNA"/>
</dbReference>
<dbReference type="GO" id="GO:0016020">
    <property type="term" value="C:membrane"/>
    <property type="evidence" value="ECO:0007669"/>
    <property type="project" value="TreeGrafter"/>
</dbReference>
<dbReference type="GO" id="GO:0003924">
    <property type="term" value="F:GTPase activity"/>
    <property type="evidence" value="ECO:0007669"/>
    <property type="project" value="InterPro"/>
</dbReference>
<dbReference type="GO" id="GO:0006897">
    <property type="term" value="P:endocytosis"/>
    <property type="evidence" value="ECO:0007669"/>
    <property type="project" value="TreeGrafter"/>
</dbReference>
<organism evidence="3 4">
    <name type="scientific">Microdochium bolleyi</name>
    <dbReference type="NCBI Taxonomy" id="196109"/>
    <lineage>
        <taxon>Eukaryota</taxon>
        <taxon>Fungi</taxon>
        <taxon>Dikarya</taxon>
        <taxon>Ascomycota</taxon>
        <taxon>Pezizomycotina</taxon>
        <taxon>Sordariomycetes</taxon>
        <taxon>Xylariomycetidae</taxon>
        <taxon>Xylariales</taxon>
        <taxon>Microdochiaceae</taxon>
        <taxon>Microdochium</taxon>
    </lineage>
</organism>
<dbReference type="OrthoDB" id="415706at2759"/>
<dbReference type="Gene3D" id="3.40.50.300">
    <property type="entry name" value="P-loop containing nucleotide triphosphate hydrolases"/>
    <property type="match status" value="1"/>
</dbReference>
<dbReference type="Proteomes" id="UP000070501">
    <property type="component" value="Unassembled WGS sequence"/>
</dbReference>
<gene>
    <name evidence="3" type="ORF">Micbo1qcDRAFT_215092</name>
</gene>
<dbReference type="InterPro" id="IPR001401">
    <property type="entry name" value="Dynamin_GTPase"/>
</dbReference>
<dbReference type="Pfam" id="PF00350">
    <property type="entry name" value="Dynamin_N"/>
    <property type="match status" value="1"/>
</dbReference>
<dbReference type="AlphaFoldDB" id="A0A136IST8"/>
<dbReference type="GO" id="GO:0016559">
    <property type="term" value="P:peroxisome fission"/>
    <property type="evidence" value="ECO:0007669"/>
    <property type="project" value="TreeGrafter"/>
</dbReference>
<dbReference type="GO" id="GO:0005874">
    <property type="term" value="C:microtubule"/>
    <property type="evidence" value="ECO:0007669"/>
    <property type="project" value="TreeGrafter"/>
</dbReference>
<proteinExistence type="predicted"/>
<feature type="compositionally biased region" description="Low complexity" evidence="1">
    <location>
        <begin position="773"/>
        <end position="788"/>
    </location>
</feature>
<dbReference type="InterPro" id="IPR020850">
    <property type="entry name" value="GED_dom"/>
</dbReference>